<dbReference type="SMART" id="SM00052">
    <property type="entry name" value="EAL"/>
    <property type="match status" value="1"/>
</dbReference>
<sequence>MTVPMPLPLPRFSFAFQPIVQATSGTVVSYEALIRGPDGESAHSVLSRVPHGALHEFDAHGRAVAIALAARLGLCTQLNLNFLPQSLFSQRDFLTPMLEAASRSGLPIDRLVLEVTEGEVIDDVARFAGLIKRYRAQGLKLAIDDFGAGYCGLNLLAEFQPDVLKLDMALLRGIERSGPRQAIVRAILSACTDLGIDAIAEGVETVDEFCWLADEGVSLFQGYLFGRPGFESLPAAVLPARG</sequence>
<accession>A0A7Y9U737</accession>
<dbReference type="EMBL" id="JACCFH010000001">
    <property type="protein sequence ID" value="NYG34693.1"/>
    <property type="molecule type" value="Genomic_DNA"/>
</dbReference>
<proteinExistence type="predicted"/>
<dbReference type="Proteomes" id="UP000518288">
    <property type="component" value="Unassembled WGS sequence"/>
</dbReference>
<dbReference type="PROSITE" id="PS50883">
    <property type="entry name" value="EAL"/>
    <property type="match status" value="1"/>
</dbReference>
<dbReference type="InterPro" id="IPR035919">
    <property type="entry name" value="EAL_sf"/>
</dbReference>
<dbReference type="AlphaFoldDB" id="A0A7Y9U737"/>
<dbReference type="InterPro" id="IPR050706">
    <property type="entry name" value="Cyclic-di-GMP_PDE-like"/>
</dbReference>
<organism evidence="2 3">
    <name type="scientific">Sphaerotilus montanus</name>
    <dbReference type="NCBI Taxonomy" id="522889"/>
    <lineage>
        <taxon>Bacteria</taxon>
        <taxon>Pseudomonadati</taxon>
        <taxon>Pseudomonadota</taxon>
        <taxon>Betaproteobacteria</taxon>
        <taxon>Burkholderiales</taxon>
        <taxon>Sphaerotilaceae</taxon>
        <taxon>Sphaerotilus</taxon>
    </lineage>
</organism>
<dbReference type="SUPFAM" id="SSF141868">
    <property type="entry name" value="EAL domain-like"/>
    <property type="match status" value="1"/>
</dbReference>
<protein>
    <submittedName>
        <fullName evidence="2">EAL domain-containing protein (Putative c-di-GMP-specific phosphodiesterase class I)</fullName>
    </submittedName>
</protein>
<feature type="domain" description="EAL" evidence="1">
    <location>
        <begin position="1"/>
        <end position="242"/>
    </location>
</feature>
<dbReference type="Gene3D" id="3.20.20.450">
    <property type="entry name" value="EAL domain"/>
    <property type="match status" value="1"/>
</dbReference>
<dbReference type="GO" id="GO:0071111">
    <property type="term" value="F:cyclic-guanylate-specific phosphodiesterase activity"/>
    <property type="evidence" value="ECO:0007669"/>
    <property type="project" value="InterPro"/>
</dbReference>
<evidence type="ECO:0000259" key="1">
    <source>
        <dbReference type="PROSITE" id="PS50883"/>
    </source>
</evidence>
<dbReference type="InterPro" id="IPR001633">
    <property type="entry name" value="EAL_dom"/>
</dbReference>
<dbReference type="Pfam" id="PF00563">
    <property type="entry name" value="EAL"/>
    <property type="match status" value="1"/>
</dbReference>
<dbReference type="RefSeq" id="WP_246332606.1">
    <property type="nucleotide sequence ID" value="NZ_JACCFH010000001.1"/>
</dbReference>
<dbReference type="PANTHER" id="PTHR33121">
    <property type="entry name" value="CYCLIC DI-GMP PHOSPHODIESTERASE PDEF"/>
    <property type="match status" value="1"/>
</dbReference>
<gene>
    <name evidence="2" type="ORF">BDD16_003679</name>
</gene>
<name>A0A7Y9U737_9BURK</name>
<reference evidence="2 3" key="1">
    <citation type="submission" date="2020-07" db="EMBL/GenBank/DDBJ databases">
        <title>Genomic Encyclopedia of Archaeal and Bacterial Type Strains, Phase II (KMG-II): from individual species to whole genera.</title>
        <authorList>
            <person name="Goeker M."/>
        </authorList>
    </citation>
    <scope>NUCLEOTIDE SEQUENCE [LARGE SCALE GENOMIC DNA]</scope>
    <source>
        <strain evidence="2 3">DSM 21226</strain>
    </source>
</reference>
<evidence type="ECO:0000313" key="2">
    <source>
        <dbReference type="EMBL" id="NYG34693.1"/>
    </source>
</evidence>
<keyword evidence="3" id="KW-1185">Reference proteome</keyword>
<evidence type="ECO:0000313" key="3">
    <source>
        <dbReference type="Proteomes" id="UP000518288"/>
    </source>
</evidence>
<comment type="caution">
    <text evidence="2">The sequence shown here is derived from an EMBL/GenBank/DDBJ whole genome shotgun (WGS) entry which is preliminary data.</text>
</comment>
<dbReference type="PANTHER" id="PTHR33121:SF15">
    <property type="entry name" value="BLUE LIGHT- AND TEMPERATURE-REGULATED ANTIREPRESSOR BLUF"/>
    <property type="match status" value="1"/>
</dbReference>
<dbReference type="CDD" id="cd01948">
    <property type="entry name" value="EAL"/>
    <property type="match status" value="1"/>
</dbReference>